<keyword evidence="11" id="KW-1185">Reference proteome</keyword>
<dbReference type="STRING" id="1555241.A0A4P9WX30"/>
<evidence type="ECO:0000256" key="3">
    <source>
        <dbReference type="ARBA" id="ARBA00022660"/>
    </source>
</evidence>
<reference evidence="8" key="3">
    <citation type="submission" date="2018-08" db="EMBL/GenBank/DDBJ databases">
        <title>Leveraging single-cell genomics to expand the Fungal Tree of Life.</title>
        <authorList>
            <consortium name="DOE Joint Genome Institute"/>
            <person name="Ahrendt S.R."/>
            <person name="Quandt C.A."/>
            <person name="Ciobanu D."/>
            <person name="Clum A."/>
            <person name="Salamov A."/>
            <person name="Andreopoulos B."/>
            <person name="Cheng J.-F."/>
            <person name="Woyke T."/>
            <person name="Pelin A."/>
            <person name="Henrissat B."/>
            <person name="Reynolds N."/>
            <person name="Benny G.L."/>
            <person name="Smith M.E."/>
            <person name="James T.Y."/>
            <person name="Grigoriev I.V."/>
        </authorList>
    </citation>
    <scope>NUCLEOTIDE SEQUENCE</scope>
    <source>
        <strain evidence="8">ATCC 52028</strain>
    </source>
</reference>
<evidence type="ECO:0008006" key="12">
    <source>
        <dbReference type="Google" id="ProtNLM"/>
    </source>
</evidence>
<keyword evidence="4" id="KW-0999">Mitochondrion inner membrane</keyword>
<evidence type="ECO:0000256" key="1">
    <source>
        <dbReference type="ARBA" id="ARBA00004443"/>
    </source>
</evidence>
<evidence type="ECO:0000313" key="8">
    <source>
        <dbReference type="EMBL" id="RKO96768.1"/>
    </source>
</evidence>
<keyword evidence="5" id="KW-0249">Electron transport</keyword>
<evidence type="ECO:0000313" key="9">
    <source>
        <dbReference type="EMBL" id="RKP01545.1"/>
    </source>
</evidence>
<gene>
    <name evidence="8" type="ORF">CAUPRSCDRAFT_3583</name>
    <name evidence="9" type="ORF">CXG81DRAFT_129</name>
</gene>
<comment type="subcellular location">
    <subcellularLocation>
        <location evidence="1">Mitochondrion inner membrane</location>
        <topology evidence="1">Peripheral membrane protein</topology>
        <orientation evidence="1">Matrix side</orientation>
    </subcellularLocation>
</comment>
<reference evidence="10 11" key="1">
    <citation type="journal article" date="2018" name="Nat. Microbiol.">
        <title>Leveraging single-cell genomics to expand the fungal tree of life.</title>
        <authorList>
            <person name="Ahrendt S.R."/>
            <person name="Quandt C.A."/>
            <person name="Ciobanu D."/>
            <person name="Clum A."/>
            <person name="Salamov A."/>
            <person name="Andreopoulos B."/>
            <person name="Cheng J.F."/>
            <person name="Woyke T."/>
            <person name="Pelin A."/>
            <person name="Henrissat B."/>
            <person name="Reynolds N.K."/>
            <person name="Benny G.L."/>
            <person name="Smith M.E."/>
            <person name="James T.Y."/>
            <person name="Grigoriev I.V."/>
        </authorList>
    </citation>
    <scope>NUCLEOTIDE SEQUENCE [LARGE SCALE GENOMIC DNA]</scope>
    <source>
        <strain evidence="10 11">ATCC 52028</strain>
    </source>
</reference>
<accession>A0A4P9WX30</accession>
<evidence type="ECO:0000256" key="6">
    <source>
        <dbReference type="ARBA" id="ARBA00023128"/>
    </source>
</evidence>
<keyword evidence="2" id="KW-0813">Transport</keyword>
<dbReference type="EMBL" id="ML009636">
    <property type="protein sequence ID" value="RKO96768.1"/>
    <property type="molecule type" value="Genomic_DNA"/>
</dbReference>
<evidence type="ECO:0000313" key="11">
    <source>
        <dbReference type="Proteomes" id="UP000274922"/>
    </source>
</evidence>
<evidence type="ECO:0000256" key="2">
    <source>
        <dbReference type="ARBA" id="ARBA00022448"/>
    </source>
</evidence>
<proteinExistence type="predicted"/>
<evidence type="ECO:0000313" key="10">
    <source>
        <dbReference type="Proteomes" id="UP000268535"/>
    </source>
</evidence>
<evidence type="ECO:0000256" key="7">
    <source>
        <dbReference type="ARBA" id="ARBA00023136"/>
    </source>
</evidence>
<organism evidence="8 10">
    <name type="scientific">Caulochytrium protostelioides</name>
    <dbReference type="NCBI Taxonomy" id="1555241"/>
    <lineage>
        <taxon>Eukaryota</taxon>
        <taxon>Fungi</taxon>
        <taxon>Fungi incertae sedis</taxon>
        <taxon>Chytridiomycota</taxon>
        <taxon>Chytridiomycota incertae sedis</taxon>
        <taxon>Chytridiomycetes</taxon>
        <taxon>Caulochytriales</taxon>
        <taxon>Caulochytriaceae</taxon>
        <taxon>Caulochytrium</taxon>
    </lineage>
</organism>
<dbReference type="AlphaFoldDB" id="A0A4P9WX30"/>
<reference evidence="9" key="2">
    <citation type="submission" date="2018-04" db="EMBL/GenBank/DDBJ databases">
        <title>Leveraging single-cell genomics to expand the Fungal Tree of Life.</title>
        <authorList>
            <consortium name="DOE Joint Genome Institute"/>
            <person name="Ahrendt S.R."/>
            <person name="Quandt C.A."/>
            <person name="Ciobanu D."/>
            <person name="Clum A."/>
            <person name="Salamov A."/>
            <person name="Andreopoulos B."/>
            <person name="Cheng J.-F."/>
            <person name="Woyke T."/>
            <person name="Pelin A."/>
            <person name="Henrissat B."/>
            <person name="Benny G.L."/>
            <person name="Smith M.E."/>
            <person name="James T.Y."/>
            <person name="Grigoriev I.V."/>
        </authorList>
    </citation>
    <scope>NUCLEOTIDE SEQUENCE</scope>
    <source>
        <strain evidence="9">ATCC 52028</strain>
    </source>
</reference>
<dbReference type="EMBL" id="ML014168">
    <property type="protein sequence ID" value="RKP01545.1"/>
    <property type="molecule type" value="Genomic_DNA"/>
</dbReference>
<dbReference type="Proteomes" id="UP000274922">
    <property type="component" value="Unassembled WGS sequence"/>
</dbReference>
<evidence type="ECO:0000256" key="4">
    <source>
        <dbReference type="ARBA" id="ARBA00022792"/>
    </source>
</evidence>
<dbReference type="PANTHER" id="PTHR13094:SF1">
    <property type="entry name" value="NADH DEHYDROGENASE [UBIQUINONE] 1 BETA SUBCOMPLEX SUBUNIT 10"/>
    <property type="match status" value="1"/>
</dbReference>
<dbReference type="Proteomes" id="UP000268535">
    <property type="component" value="Unassembled WGS sequence"/>
</dbReference>
<dbReference type="OrthoDB" id="10252718at2759"/>
<evidence type="ECO:0000256" key="5">
    <source>
        <dbReference type="ARBA" id="ARBA00022982"/>
    </source>
</evidence>
<protein>
    <recommendedName>
        <fullName evidence="12">NADH-ubiquinone oxidoreductase 12 kDa subunit</fullName>
    </recommendedName>
</protein>
<sequence length="51" mass="6134">DAAAVAKAKAHWDREQRVRIAEFQVLKDKLSWCYRREGVNHFKNCRYLVEQ</sequence>
<dbReference type="GO" id="GO:0005743">
    <property type="term" value="C:mitochondrial inner membrane"/>
    <property type="evidence" value="ECO:0007669"/>
    <property type="project" value="UniProtKB-SubCell"/>
</dbReference>
<dbReference type="PANTHER" id="PTHR13094">
    <property type="entry name" value="NADH-UBIQUINONE OXIDOREDUCTASE PDSW SUBUNIT"/>
    <property type="match status" value="1"/>
</dbReference>
<feature type="non-terminal residue" evidence="8">
    <location>
        <position position="1"/>
    </location>
</feature>
<keyword evidence="7" id="KW-0472">Membrane</keyword>
<feature type="non-terminal residue" evidence="8">
    <location>
        <position position="51"/>
    </location>
</feature>
<keyword evidence="3" id="KW-0679">Respiratory chain</keyword>
<name>A0A4P9WX30_9FUNG</name>
<keyword evidence="6" id="KW-0496">Mitochondrion</keyword>
<dbReference type="InterPro" id="IPR039993">
    <property type="entry name" value="NDUFB10"/>
</dbReference>